<keyword evidence="4" id="KW-1185">Reference proteome</keyword>
<evidence type="ECO:0000256" key="1">
    <source>
        <dbReference type="SAM" id="SignalP"/>
    </source>
</evidence>
<dbReference type="InterPro" id="IPR050902">
    <property type="entry name" value="ABC_Transporter_SBP"/>
</dbReference>
<name>A0ABW0H7U1_9HYPH</name>
<evidence type="ECO:0000259" key="2">
    <source>
        <dbReference type="PROSITE" id="PS50983"/>
    </source>
</evidence>
<dbReference type="SUPFAM" id="SSF53807">
    <property type="entry name" value="Helical backbone' metal receptor"/>
    <property type="match status" value="1"/>
</dbReference>
<sequence>MLRTVLAFACLLGVATPAVAEPIRLTDALGRTVEIALPPQRIVPIFASNTELVATLGLSDRIVGVEAYTRFPPEMTKKPQVGGRLGFSVDAIVAQRPDLLIVTPARQAMHQLIDPMTRLGVPVVVLLARSVAEVIDNLRLVGRAAGVPERGEAVAAALEARLAAVQHVMPAIRPRVVMITGKLGNGLVLIARADTYTGDAIVKAGGRHALERSIVAHVSPEAIVAADPDVLLFAGTKADLDALVAQPGWRLSRAVREGRAHTVARAEFLIPGPRTVDGIEKLAVLLRSQGQ</sequence>
<feature type="domain" description="Fe/B12 periplasmic-binding" evidence="2">
    <location>
        <begin position="41"/>
        <end position="290"/>
    </location>
</feature>
<organism evidence="3 4">
    <name type="scientific">Bosea vestrisii</name>
    <dbReference type="NCBI Taxonomy" id="151416"/>
    <lineage>
        <taxon>Bacteria</taxon>
        <taxon>Pseudomonadati</taxon>
        <taxon>Pseudomonadota</taxon>
        <taxon>Alphaproteobacteria</taxon>
        <taxon>Hyphomicrobiales</taxon>
        <taxon>Boseaceae</taxon>
        <taxon>Bosea</taxon>
    </lineage>
</organism>
<dbReference type="RefSeq" id="WP_377007369.1">
    <property type="nucleotide sequence ID" value="NZ_JBHSLV010000012.1"/>
</dbReference>
<dbReference type="PANTHER" id="PTHR30535">
    <property type="entry name" value="VITAMIN B12-BINDING PROTEIN"/>
    <property type="match status" value="1"/>
</dbReference>
<gene>
    <name evidence="3" type="ORF">ACFPPC_07930</name>
</gene>
<accession>A0ABW0H7U1</accession>
<proteinExistence type="predicted"/>
<dbReference type="EMBL" id="JBHSLV010000012">
    <property type="protein sequence ID" value="MFC5392566.1"/>
    <property type="molecule type" value="Genomic_DNA"/>
</dbReference>
<dbReference type="Proteomes" id="UP001596104">
    <property type="component" value="Unassembled WGS sequence"/>
</dbReference>
<comment type="caution">
    <text evidence="3">The sequence shown here is derived from an EMBL/GenBank/DDBJ whole genome shotgun (WGS) entry which is preliminary data.</text>
</comment>
<dbReference type="Gene3D" id="3.40.50.1980">
    <property type="entry name" value="Nitrogenase molybdenum iron protein domain"/>
    <property type="match status" value="2"/>
</dbReference>
<dbReference type="InterPro" id="IPR002491">
    <property type="entry name" value="ABC_transptr_periplasmic_BD"/>
</dbReference>
<dbReference type="PANTHER" id="PTHR30535:SF34">
    <property type="entry name" value="MOLYBDATE-BINDING PROTEIN MOLA"/>
    <property type="match status" value="1"/>
</dbReference>
<feature type="chain" id="PRO_5046556982" evidence="1">
    <location>
        <begin position="21"/>
        <end position="291"/>
    </location>
</feature>
<evidence type="ECO:0000313" key="3">
    <source>
        <dbReference type="EMBL" id="MFC5392566.1"/>
    </source>
</evidence>
<reference evidence="4" key="1">
    <citation type="journal article" date="2019" name="Int. J. Syst. Evol. Microbiol.">
        <title>The Global Catalogue of Microorganisms (GCM) 10K type strain sequencing project: providing services to taxonomists for standard genome sequencing and annotation.</title>
        <authorList>
            <consortium name="The Broad Institute Genomics Platform"/>
            <consortium name="The Broad Institute Genome Sequencing Center for Infectious Disease"/>
            <person name="Wu L."/>
            <person name="Ma J."/>
        </authorList>
    </citation>
    <scope>NUCLEOTIDE SEQUENCE [LARGE SCALE GENOMIC DNA]</scope>
    <source>
        <strain evidence="4">CGMCC 1.16326</strain>
    </source>
</reference>
<dbReference type="Pfam" id="PF01497">
    <property type="entry name" value="Peripla_BP_2"/>
    <property type="match status" value="1"/>
</dbReference>
<evidence type="ECO:0000313" key="4">
    <source>
        <dbReference type="Proteomes" id="UP001596104"/>
    </source>
</evidence>
<protein>
    <submittedName>
        <fullName evidence="3">ABC transporter substrate-binding protein</fullName>
    </submittedName>
</protein>
<feature type="signal peptide" evidence="1">
    <location>
        <begin position="1"/>
        <end position="20"/>
    </location>
</feature>
<dbReference type="PROSITE" id="PS50983">
    <property type="entry name" value="FE_B12_PBP"/>
    <property type="match status" value="1"/>
</dbReference>
<keyword evidence="1" id="KW-0732">Signal</keyword>